<keyword evidence="3" id="KW-1185">Reference proteome</keyword>
<evidence type="ECO:0000313" key="2">
    <source>
        <dbReference type="EMBL" id="KAL2276374.1"/>
    </source>
</evidence>
<name>A0ABR4E1U2_9PEZI</name>
<dbReference type="Proteomes" id="UP001600888">
    <property type="component" value="Unassembled WGS sequence"/>
</dbReference>
<gene>
    <name evidence="2" type="ORF">FJTKL_00967</name>
</gene>
<accession>A0ABR4E1U2</accession>
<sequence length="317" mass="35268">MSLVKERYLWEPVAADHCGTSLRLLMRDLDRSDTSRDATLAAAIFLCSYELMANPGTEYKKHMLGARTLIQTYNAMDGATDIERASFWIFARQDVAMAIENETQTLIHPSGWGAAVDRLGKSEDSLANKIVWLLARTVQVRFTSAGNVDPPESALGAHDVSSAIDQWWCQLPPTTHGVRVEGESEDGLTEIWFHTPSTAAAILYYHMAKILLLELELEVKGSGEHGEHRSLGLKDVDLREKLESHALSIASICLSRHMSEGVPAVAVNPMFYAGKDVASPALKARVWNFLEDFERQLGFHTRSRVKQLQAHALREKG</sequence>
<proteinExistence type="predicted"/>
<protein>
    <submittedName>
        <fullName evidence="2">Uncharacterized protein</fullName>
    </submittedName>
</protein>
<dbReference type="PANTHER" id="PTHR37534:SF9">
    <property type="entry name" value="ZN(II)2CYS6 TRANSCRIPTION FACTOR (EUROFUNG)"/>
    <property type="match status" value="1"/>
</dbReference>
<comment type="caution">
    <text evidence="2">The sequence shown here is derived from an EMBL/GenBank/DDBJ whole genome shotgun (WGS) entry which is preliminary data.</text>
</comment>
<dbReference type="EMBL" id="JBAWTH010000117">
    <property type="protein sequence ID" value="KAL2276374.1"/>
    <property type="molecule type" value="Genomic_DNA"/>
</dbReference>
<organism evidence="2 3">
    <name type="scientific">Diaporthe vaccinii</name>
    <dbReference type="NCBI Taxonomy" id="105482"/>
    <lineage>
        <taxon>Eukaryota</taxon>
        <taxon>Fungi</taxon>
        <taxon>Dikarya</taxon>
        <taxon>Ascomycota</taxon>
        <taxon>Pezizomycotina</taxon>
        <taxon>Sordariomycetes</taxon>
        <taxon>Sordariomycetidae</taxon>
        <taxon>Diaporthales</taxon>
        <taxon>Diaporthaceae</taxon>
        <taxon>Diaporthe</taxon>
        <taxon>Diaporthe eres species complex</taxon>
    </lineage>
</organism>
<dbReference type="PANTHER" id="PTHR37534">
    <property type="entry name" value="TRANSCRIPTIONAL ACTIVATOR PROTEIN UGA3"/>
    <property type="match status" value="1"/>
</dbReference>
<reference evidence="2 3" key="1">
    <citation type="submission" date="2024-03" db="EMBL/GenBank/DDBJ databases">
        <title>A high-quality draft genome sequence of Diaporthe vaccinii, a causative agent of upright dieback and viscid rot disease in cranberry plants.</title>
        <authorList>
            <person name="Sarrasin M."/>
            <person name="Lang B.F."/>
            <person name="Burger G."/>
        </authorList>
    </citation>
    <scope>NUCLEOTIDE SEQUENCE [LARGE SCALE GENOMIC DNA]</scope>
    <source>
        <strain evidence="2 3">IS7</strain>
    </source>
</reference>
<keyword evidence="1" id="KW-0539">Nucleus</keyword>
<evidence type="ECO:0000313" key="3">
    <source>
        <dbReference type="Proteomes" id="UP001600888"/>
    </source>
</evidence>
<evidence type="ECO:0000256" key="1">
    <source>
        <dbReference type="ARBA" id="ARBA00023242"/>
    </source>
</evidence>